<dbReference type="SUPFAM" id="SSF51735">
    <property type="entry name" value="NAD(P)-binding Rossmann-fold domains"/>
    <property type="match status" value="1"/>
</dbReference>
<dbReference type="InterPro" id="IPR002347">
    <property type="entry name" value="SDR_fam"/>
</dbReference>
<evidence type="ECO:0000256" key="3">
    <source>
        <dbReference type="SAM" id="Phobius"/>
    </source>
</evidence>
<name>A0ABM1L5D0_GEKJA</name>
<evidence type="ECO:0000313" key="4">
    <source>
        <dbReference type="Proteomes" id="UP000694871"/>
    </source>
</evidence>
<protein>
    <submittedName>
        <fullName evidence="5">Retinol dehydrogenase 7-like</fullName>
    </submittedName>
</protein>
<dbReference type="CDD" id="cd09805">
    <property type="entry name" value="type2_17beta_HSD-like_SDR_c"/>
    <property type="match status" value="1"/>
</dbReference>
<dbReference type="RefSeq" id="XP_015281167.1">
    <property type="nucleotide sequence ID" value="XM_015425681.1"/>
</dbReference>
<organism evidence="4 5">
    <name type="scientific">Gekko japonicus</name>
    <name type="common">Schlegel's Japanese gecko</name>
    <dbReference type="NCBI Taxonomy" id="146911"/>
    <lineage>
        <taxon>Eukaryota</taxon>
        <taxon>Metazoa</taxon>
        <taxon>Chordata</taxon>
        <taxon>Craniata</taxon>
        <taxon>Vertebrata</taxon>
        <taxon>Euteleostomi</taxon>
        <taxon>Lepidosauria</taxon>
        <taxon>Squamata</taxon>
        <taxon>Bifurcata</taxon>
        <taxon>Gekkota</taxon>
        <taxon>Gekkonidae</taxon>
        <taxon>Gekkoninae</taxon>
        <taxon>Gekko</taxon>
    </lineage>
</organism>
<evidence type="ECO:0000256" key="2">
    <source>
        <dbReference type="RuleBase" id="RU000363"/>
    </source>
</evidence>
<dbReference type="Pfam" id="PF00106">
    <property type="entry name" value="adh_short"/>
    <property type="match status" value="1"/>
</dbReference>
<dbReference type="PANTHER" id="PTHR43313">
    <property type="entry name" value="SHORT-CHAIN DEHYDROGENASE/REDUCTASE FAMILY 9C"/>
    <property type="match status" value="1"/>
</dbReference>
<keyword evidence="3" id="KW-1133">Transmembrane helix</keyword>
<dbReference type="PRINTS" id="PR00080">
    <property type="entry name" value="SDRFAMILY"/>
</dbReference>
<feature type="transmembrane region" description="Helical" evidence="3">
    <location>
        <begin position="12"/>
        <end position="33"/>
    </location>
</feature>
<dbReference type="Gene3D" id="3.40.50.720">
    <property type="entry name" value="NAD(P)-binding Rossmann-like Domain"/>
    <property type="match status" value="1"/>
</dbReference>
<dbReference type="Proteomes" id="UP000694871">
    <property type="component" value="Unplaced"/>
</dbReference>
<keyword evidence="3" id="KW-0472">Membrane</keyword>
<evidence type="ECO:0000256" key="1">
    <source>
        <dbReference type="ARBA" id="ARBA00006484"/>
    </source>
</evidence>
<comment type="similarity">
    <text evidence="1 2">Belongs to the short-chain dehydrogenases/reductases (SDR) family.</text>
</comment>
<proteinExistence type="inferred from homology"/>
<dbReference type="PANTHER" id="PTHR43313:SF11">
    <property type="entry name" value="RETINOL DEHYDROGENASE 16"/>
    <property type="match status" value="1"/>
</dbReference>
<reference evidence="5" key="1">
    <citation type="submission" date="2025-08" db="UniProtKB">
        <authorList>
            <consortium name="RefSeq"/>
        </authorList>
    </citation>
    <scope>IDENTIFICATION</scope>
</reference>
<keyword evidence="4" id="KW-1185">Reference proteome</keyword>
<gene>
    <name evidence="5" type="primary">LOC107122565</name>
</gene>
<dbReference type="InterPro" id="IPR036291">
    <property type="entry name" value="NAD(P)-bd_dom_sf"/>
</dbReference>
<accession>A0ABM1L5D0</accession>
<dbReference type="GeneID" id="107122565"/>
<sequence length="336" mass="37701">MIGYVDGIIWKAVASLAMYHYLAAILVGLYLLFRWHRDKQSISNLTEKYVFITGCCSGFGNLLARQLDARGFRVLAACFTPEGAEKLKENASERLQTTILDVRSTESVARATEWVKSQVGDKGLWGLVNNAGISVPSGPNEWMTKEDFKKVTDVNFLGMVDVTIHMMPLLRKAKGRVVNVSSFLGRVAVFGGGYCPSKFAVEGFSDCLRRESACFGLKVSIIEPGFFKTAVTDEKILINNFKSLWERLPDETKRVYGESFLEGTGYKMVRIMQMVSSTDLSLVTDCMEHALTAVHPRTRYSAGWDAKFFYIPLSYFPAWVADRVITLFNPKPQQCK</sequence>
<evidence type="ECO:0000313" key="5">
    <source>
        <dbReference type="RefSeq" id="XP_015281167.1"/>
    </source>
</evidence>
<keyword evidence="3" id="KW-0812">Transmembrane</keyword>
<dbReference type="PRINTS" id="PR00081">
    <property type="entry name" value="GDHRDH"/>
</dbReference>